<feature type="transmembrane region" description="Helical" evidence="1">
    <location>
        <begin position="31"/>
        <end position="50"/>
    </location>
</feature>
<dbReference type="InterPro" id="IPR016174">
    <property type="entry name" value="Di-haem_cyt_TM"/>
</dbReference>
<evidence type="ECO:0000313" key="4">
    <source>
        <dbReference type="Proteomes" id="UP000886724"/>
    </source>
</evidence>
<proteinExistence type="predicted"/>
<gene>
    <name evidence="3" type="ORF">H9980_02800</name>
</gene>
<dbReference type="InterPro" id="IPR025517">
    <property type="entry name" value="DUF4405"/>
</dbReference>
<protein>
    <submittedName>
        <fullName evidence="3">DUF4405 domain-containing protein</fullName>
    </submittedName>
</protein>
<feature type="transmembrane region" description="Helical" evidence="1">
    <location>
        <begin position="151"/>
        <end position="168"/>
    </location>
</feature>
<reference evidence="3" key="1">
    <citation type="journal article" date="2021" name="PeerJ">
        <title>Extensive microbial diversity within the chicken gut microbiome revealed by metagenomics and culture.</title>
        <authorList>
            <person name="Gilroy R."/>
            <person name="Ravi A."/>
            <person name="Getino M."/>
            <person name="Pursley I."/>
            <person name="Horton D.L."/>
            <person name="Alikhan N.F."/>
            <person name="Baker D."/>
            <person name="Gharbi K."/>
            <person name="Hall N."/>
            <person name="Watson M."/>
            <person name="Adriaenssens E.M."/>
            <person name="Foster-Nyarko E."/>
            <person name="Jarju S."/>
            <person name="Secka A."/>
            <person name="Antonio M."/>
            <person name="Oren A."/>
            <person name="Chaudhuri R.R."/>
            <person name="La Ragione R."/>
            <person name="Hildebrand F."/>
            <person name="Pallen M.J."/>
        </authorList>
    </citation>
    <scope>NUCLEOTIDE SEQUENCE</scope>
    <source>
        <strain evidence="3">ChiGjej1B1-14440</strain>
    </source>
</reference>
<accession>A0A9D1XKP8</accession>
<keyword evidence="1" id="KW-1133">Transmembrane helix</keyword>
<evidence type="ECO:0000313" key="3">
    <source>
        <dbReference type="EMBL" id="HIX80886.1"/>
    </source>
</evidence>
<dbReference type="GO" id="GO:0016020">
    <property type="term" value="C:membrane"/>
    <property type="evidence" value="ECO:0007669"/>
    <property type="project" value="InterPro"/>
</dbReference>
<keyword evidence="1" id="KW-0472">Membrane</keyword>
<comment type="caution">
    <text evidence="3">The sequence shown here is derived from an EMBL/GenBank/DDBJ whole genome shotgun (WGS) entry which is preliminary data.</text>
</comment>
<feature type="transmembrane region" description="Helical" evidence="1">
    <location>
        <begin position="110"/>
        <end position="130"/>
    </location>
</feature>
<feature type="transmembrane region" description="Helical" evidence="1">
    <location>
        <begin position="7"/>
        <end position="25"/>
    </location>
</feature>
<dbReference type="SUPFAM" id="SSF81342">
    <property type="entry name" value="Transmembrane di-heme cytochromes"/>
    <property type="match status" value="1"/>
</dbReference>
<keyword evidence="1" id="KW-0812">Transmembrane</keyword>
<feature type="domain" description="Flavinylation-associated cytochrome" evidence="2">
    <location>
        <begin position="71"/>
        <end position="130"/>
    </location>
</feature>
<evidence type="ECO:0000256" key="1">
    <source>
        <dbReference type="SAM" id="Phobius"/>
    </source>
</evidence>
<sequence length="225" mass="26449">MKKSAKFKIIIDILMTIALLFLMGYQFWGEFFHEWIGALMFILFIIHHFLNRKWYQGLFRQSTVIKTFQTIIVIAMTIVMLLQMYSGIVMSRYAFSFLSIDANMAMARRLHILGSYWGFVLMSFHLGIHWNMFINMAKSKIGILKKIKKEILLAIGILIALYGVYVFINRDLISYLLLQTEFVFLDYQEPVILFYLDYVAVMGLMIFVAHFMMKGLRKISIKKGD</sequence>
<dbReference type="EMBL" id="DXET01000072">
    <property type="protein sequence ID" value="HIX80886.1"/>
    <property type="molecule type" value="Genomic_DNA"/>
</dbReference>
<name>A0A9D1XKP8_9FIRM</name>
<dbReference type="Pfam" id="PF14358">
    <property type="entry name" value="DUF4405"/>
    <property type="match status" value="1"/>
</dbReference>
<evidence type="ECO:0000259" key="2">
    <source>
        <dbReference type="Pfam" id="PF14358"/>
    </source>
</evidence>
<organism evidence="3 4">
    <name type="scientific">Candidatus Erysipelatoclostridium merdavium</name>
    <dbReference type="NCBI Taxonomy" id="2838566"/>
    <lineage>
        <taxon>Bacteria</taxon>
        <taxon>Bacillati</taxon>
        <taxon>Bacillota</taxon>
        <taxon>Erysipelotrichia</taxon>
        <taxon>Erysipelotrichales</taxon>
        <taxon>Erysipelotrichales incertae sedis</taxon>
    </lineage>
</organism>
<reference evidence="3" key="2">
    <citation type="submission" date="2021-04" db="EMBL/GenBank/DDBJ databases">
        <authorList>
            <person name="Gilroy R."/>
        </authorList>
    </citation>
    <scope>NUCLEOTIDE SEQUENCE</scope>
    <source>
        <strain evidence="3">ChiGjej1B1-14440</strain>
    </source>
</reference>
<feature type="transmembrane region" description="Helical" evidence="1">
    <location>
        <begin position="192"/>
        <end position="213"/>
    </location>
</feature>
<dbReference type="AlphaFoldDB" id="A0A9D1XKP8"/>
<feature type="transmembrane region" description="Helical" evidence="1">
    <location>
        <begin position="71"/>
        <end position="90"/>
    </location>
</feature>
<dbReference type="GO" id="GO:0022904">
    <property type="term" value="P:respiratory electron transport chain"/>
    <property type="evidence" value="ECO:0007669"/>
    <property type="project" value="InterPro"/>
</dbReference>
<dbReference type="Proteomes" id="UP000886724">
    <property type="component" value="Unassembled WGS sequence"/>
</dbReference>